<name>A0ACC6P635_9BACL</name>
<keyword evidence="2" id="KW-1185">Reference proteome</keyword>
<evidence type="ECO:0000313" key="2">
    <source>
        <dbReference type="Proteomes" id="UP001380953"/>
    </source>
</evidence>
<protein>
    <submittedName>
        <fullName evidence="1">Uncharacterized protein</fullName>
    </submittedName>
</protein>
<reference evidence="1" key="1">
    <citation type="submission" date="2024-03" db="EMBL/GenBank/DDBJ databases">
        <title>Whole genome sequecning of epiphytes from Marcgravia umbellata leaves.</title>
        <authorList>
            <person name="Kumar G."/>
            <person name="Savka M.A."/>
        </authorList>
    </citation>
    <scope>NUCLEOTIDE SEQUENCE</scope>
    <source>
        <strain evidence="1">RIT_BL5</strain>
    </source>
</reference>
<dbReference type="EMBL" id="JBBKAR010000001">
    <property type="protein sequence ID" value="MEJ8302365.1"/>
    <property type="molecule type" value="Genomic_DNA"/>
</dbReference>
<dbReference type="Proteomes" id="UP001380953">
    <property type="component" value="Unassembled WGS sequence"/>
</dbReference>
<proteinExistence type="predicted"/>
<gene>
    <name evidence="1" type="ORF">WKI47_00400</name>
</gene>
<organism evidence="1 2">
    <name type="scientific">Saccharibacillus sacchari</name>
    <dbReference type="NCBI Taxonomy" id="456493"/>
    <lineage>
        <taxon>Bacteria</taxon>
        <taxon>Bacillati</taxon>
        <taxon>Bacillota</taxon>
        <taxon>Bacilli</taxon>
        <taxon>Bacillales</taxon>
        <taxon>Paenibacillaceae</taxon>
        <taxon>Saccharibacillus</taxon>
    </lineage>
</organism>
<accession>A0ACC6P635</accession>
<sequence length="278" mass="31451">MDSGYKKQVVKLRLIGWMGTLFFGLCLWVALASEELMMTLLGLLMTGASVWVLFRAEKINKVNKHHSFQYIPGKGFKRYRRTKNQKLRMLTISQWATAALMVAALFFGIGNSLTNLTIGLIVFLSIQFSIKERIKRHVRVDPYAVAGLQHAGAIEPHEEVRALYRDFENWADIRVGTVLLAVTRYEFAAFYPQPNGSFIVDCIPLSEIRRMTVQTIGISGRRLLLSVGDGRNREIRCSLNGRSRLDSPEEFLSDLLRAADDALLGFGPRPLEDRSRTA</sequence>
<evidence type="ECO:0000313" key="1">
    <source>
        <dbReference type="EMBL" id="MEJ8302365.1"/>
    </source>
</evidence>
<comment type="caution">
    <text evidence="1">The sequence shown here is derived from an EMBL/GenBank/DDBJ whole genome shotgun (WGS) entry which is preliminary data.</text>
</comment>